<feature type="domain" description="Carrier" evidence="4">
    <location>
        <begin position="348"/>
        <end position="428"/>
    </location>
</feature>
<dbReference type="PANTHER" id="PTHR43775">
    <property type="entry name" value="FATTY ACID SYNTHASE"/>
    <property type="match status" value="1"/>
</dbReference>
<dbReference type="PATRIC" id="fig|1348663.4.peg.6851"/>
<keyword evidence="1" id="KW-0596">Phosphopantetheine</keyword>
<feature type="domain" description="Carrier" evidence="4">
    <location>
        <begin position="462"/>
        <end position="542"/>
    </location>
</feature>
<evidence type="ECO:0000259" key="4">
    <source>
        <dbReference type="PROSITE" id="PS50075"/>
    </source>
</evidence>
<dbReference type="SMART" id="SM00827">
    <property type="entry name" value="PKS_AT"/>
    <property type="match status" value="1"/>
</dbReference>
<dbReference type="InterPro" id="IPR050091">
    <property type="entry name" value="PKS_NRPS_Biosynth_Enz"/>
</dbReference>
<dbReference type="SUPFAM" id="SSF47336">
    <property type="entry name" value="ACP-like"/>
    <property type="match status" value="2"/>
</dbReference>
<dbReference type="GO" id="GO:0017000">
    <property type="term" value="P:antibiotic biosynthetic process"/>
    <property type="evidence" value="ECO:0007669"/>
    <property type="project" value="UniProtKB-KW"/>
</dbReference>
<evidence type="ECO:0000256" key="1">
    <source>
        <dbReference type="ARBA" id="ARBA00022450"/>
    </source>
</evidence>
<keyword evidence="2" id="KW-0597">Phosphoprotein</keyword>
<name>A0A066YTF5_9ACTN</name>
<dbReference type="HOGENOM" id="CLU_038369_0_0_11"/>
<dbReference type="SUPFAM" id="SSF52151">
    <property type="entry name" value="FabD/lysophospholipase-like"/>
    <property type="match status" value="1"/>
</dbReference>
<evidence type="ECO:0000313" key="6">
    <source>
        <dbReference type="Proteomes" id="UP000027178"/>
    </source>
</evidence>
<dbReference type="InterPro" id="IPR036736">
    <property type="entry name" value="ACP-like_sf"/>
</dbReference>
<dbReference type="RefSeq" id="WP_035869371.1">
    <property type="nucleotide sequence ID" value="NZ_KK853997.1"/>
</dbReference>
<dbReference type="Gene3D" id="3.30.70.250">
    <property type="entry name" value="Malonyl-CoA ACP transacylase, ACP-binding"/>
    <property type="match status" value="1"/>
</dbReference>
<dbReference type="GO" id="GO:0006633">
    <property type="term" value="P:fatty acid biosynthetic process"/>
    <property type="evidence" value="ECO:0007669"/>
    <property type="project" value="TreeGrafter"/>
</dbReference>
<organism evidence="5 6">
    <name type="scientific">Kitasatospora cheerisanensis KCTC 2395</name>
    <dbReference type="NCBI Taxonomy" id="1348663"/>
    <lineage>
        <taxon>Bacteria</taxon>
        <taxon>Bacillati</taxon>
        <taxon>Actinomycetota</taxon>
        <taxon>Actinomycetes</taxon>
        <taxon>Kitasatosporales</taxon>
        <taxon>Streptomycetaceae</taxon>
        <taxon>Kitasatospora</taxon>
    </lineage>
</organism>
<dbReference type="PROSITE" id="PS50075">
    <property type="entry name" value="CARRIER"/>
    <property type="match status" value="2"/>
</dbReference>
<keyword evidence="3" id="KW-0045">Antibiotic biosynthesis</keyword>
<gene>
    <name evidence="5" type="ORF">KCH_70820</name>
</gene>
<dbReference type="Gene3D" id="3.40.366.10">
    <property type="entry name" value="Malonyl-Coenzyme A Acyl Carrier Protein, domain 2"/>
    <property type="match status" value="1"/>
</dbReference>
<dbReference type="Gene3D" id="1.10.1200.10">
    <property type="entry name" value="ACP-like"/>
    <property type="match status" value="2"/>
</dbReference>
<dbReference type="Pfam" id="PF00698">
    <property type="entry name" value="Acyl_transf_1"/>
    <property type="match status" value="1"/>
</dbReference>
<dbReference type="eggNOG" id="COG3321">
    <property type="taxonomic scope" value="Bacteria"/>
</dbReference>
<dbReference type="eggNOG" id="COG0236">
    <property type="taxonomic scope" value="Bacteria"/>
</dbReference>
<dbReference type="InterPro" id="IPR001227">
    <property type="entry name" value="Ac_transferase_dom_sf"/>
</dbReference>
<accession>A0A066YTF5</accession>
<dbReference type="InterPro" id="IPR009081">
    <property type="entry name" value="PP-bd_ACP"/>
</dbReference>
<evidence type="ECO:0000256" key="2">
    <source>
        <dbReference type="ARBA" id="ARBA00022553"/>
    </source>
</evidence>
<dbReference type="PANTHER" id="PTHR43775:SF37">
    <property type="entry name" value="SI:DKEY-61P9.11"/>
    <property type="match status" value="1"/>
</dbReference>
<dbReference type="Pfam" id="PF00550">
    <property type="entry name" value="PP-binding"/>
    <property type="match status" value="2"/>
</dbReference>
<dbReference type="InterPro" id="IPR016035">
    <property type="entry name" value="Acyl_Trfase/lysoPLipase"/>
</dbReference>
<evidence type="ECO:0000313" key="5">
    <source>
        <dbReference type="EMBL" id="KDN81170.1"/>
    </source>
</evidence>
<reference evidence="5 6" key="1">
    <citation type="submission" date="2014-05" db="EMBL/GenBank/DDBJ databases">
        <title>Draft Genome Sequence of Kitasatospora cheerisanensis KCTC 2395.</title>
        <authorList>
            <person name="Nam D.H."/>
        </authorList>
    </citation>
    <scope>NUCLEOTIDE SEQUENCE [LARGE SCALE GENOMIC DNA]</scope>
    <source>
        <strain evidence="5 6">KCTC 2395</strain>
    </source>
</reference>
<protein>
    <recommendedName>
        <fullName evidence="4">Carrier domain-containing protein</fullName>
    </recommendedName>
</protein>
<dbReference type="GO" id="GO:0004312">
    <property type="term" value="F:fatty acid synthase activity"/>
    <property type="evidence" value="ECO:0007669"/>
    <property type="project" value="TreeGrafter"/>
</dbReference>
<sequence>MAVQTVYLLPGQGGYTPGALAGREDAALTEALRTVDRVAAEFGRPAVSRLLTEADAPSAAELVRADPFALQLAVYAAGVGGLLLAPPVGPADALVGHSMGEIAALTLAGAFDPADGARLAAHRAEALAAHHTGGGGMLAVELTAERTAHLVGAADDRALALAVVNAPRQSVVAGPEDALATVARLADALGVRTVRLNAPYPFHSPGLAAAAHEFRQRIAGIRQLPLRHAAYSPVAGGWVADTDDLKELLVRQLTTPVRFLDAVRELHAQGAETFVECGRAGLAGLVRRSVPNVAVVVAGAAASPAVAEAPVAAEAPAVVDVPAVPAAAEAAPAAAVLVVDAPASGPVLDRESVVSQLRELFAGTLGYPVEMVTADADLEADLGIDSLKRVEMLAKVSAQFGLGESIESGRFIAQSTLAEVAELVLAAPAFGTAAIPAPVAAPGPEPVAAPAPEPVAASGPVLDRESVVSQLRELFAGTLGYPVEMVTADADLEADLGIDSLKRVEMLAKVSAQFGLGESIESGRFIAQSTLAEVAELVLAAPAFTA</sequence>
<dbReference type="AlphaFoldDB" id="A0A066YTF5"/>
<dbReference type="EMBL" id="JNBY01000152">
    <property type="protein sequence ID" value="KDN81170.1"/>
    <property type="molecule type" value="Genomic_DNA"/>
</dbReference>
<proteinExistence type="predicted"/>
<dbReference type="Proteomes" id="UP000027178">
    <property type="component" value="Unassembled WGS sequence"/>
</dbReference>
<keyword evidence="6" id="KW-1185">Reference proteome</keyword>
<dbReference type="InterPro" id="IPR014043">
    <property type="entry name" value="Acyl_transferase_dom"/>
</dbReference>
<dbReference type="SUPFAM" id="SSF55048">
    <property type="entry name" value="Probable ACP-binding domain of malonyl-CoA ACP transacylase"/>
    <property type="match status" value="1"/>
</dbReference>
<comment type="caution">
    <text evidence="5">The sequence shown here is derived from an EMBL/GenBank/DDBJ whole genome shotgun (WGS) entry which is preliminary data.</text>
</comment>
<dbReference type="InterPro" id="IPR016036">
    <property type="entry name" value="Malonyl_transacylase_ACP-bd"/>
</dbReference>
<evidence type="ECO:0000256" key="3">
    <source>
        <dbReference type="ARBA" id="ARBA00023194"/>
    </source>
</evidence>